<sequence length="124" mass="12912">MTEDTATRVDVVELGKAASVVSGIADECAGCAELAGAAPSAGDLPTGKWLQDLLAERRDEVAAHCARLERVFRELADRMAQFATDVQALDRHNGSAVKSLGDGLAEAFDGSVRGFSGMPGVHQA</sequence>
<dbReference type="EMBL" id="SMKW01000050">
    <property type="protein sequence ID" value="TDD42215.1"/>
    <property type="molecule type" value="Genomic_DNA"/>
</dbReference>
<organism evidence="1 2">
    <name type="scientific">Saccharopolyspora elongata</name>
    <dbReference type="NCBI Taxonomy" id="2530387"/>
    <lineage>
        <taxon>Bacteria</taxon>
        <taxon>Bacillati</taxon>
        <taxon>Actinomycetota</taxon>
        <taxon>Actinomycetes</taxon>
        <taxon>Pseudonocardiales</taxon>
        <taxon>Pseudonocardiaceae</taxon>
        <taxon>Saccharopolyspora</taxon>
    </lineage>
</organism>
<proteinExistence type="predicted"/>
<evidence type="ECO:0000313" key="1">
    <source>
        <dbReference type="EMBL" id="TDD42215.1"/>
    </source>
</evidence>
<gene>
    <name evidence="1" type="ORF">E1288_30270</name>
</gene>
<protein>
    <recommendedName>
        <fullName evidence="3">Excreted virulence factor EspC, type VII ESX diderm</fullName>
    </recommendedName>
</protein>
<evidence type="ECO:0008006" key="3">
    <source>
        <dbReference type="Google" id="ProtNLM"/>
    </source>
</evidence>
<dbReference type="Proteomes" id="UP000294947">
    <property type="component" value="Unassembled WGS sequence"/>
</dbReference>
<dbReference type="OrthoDB" id="3696103at2"/>
<accession>A0A4R4YC89</accession>
<dbReference type="RefSeq" id="WP_132491127.1">
    <property type="nucleotide sequence ID" value="NZ_SMKW01000050.1"/>
</dbReference>
<reference evidence="1 2" key="1">
    <citation type="submission" date="2019-03" db="EMBL/GenBank/DDBJ databases">
        <title>Draft genome sequences of novel Actinobacteria.</title>
        <authorList>
            <person name="Sahin N."/>
            <person name="Ay H."/>
            <person name="Saygin H."/>
        </authorList>
    </citation>
    <scope>NUCLEOTIDE SEQUENCE [LARGE SCALE GENOMIC DNA]</scope>
    <source>
        <strain evidence="1 2">7K502</strain>
    </source>
</reference>
<name>A0A4R4YC89_9PSEU</name>
<evidence type="ECO:0000313" key="2">
    <source>
        <dbReference type="Proteomes" id="UP000294947"/>
    </source>
</evidence>
<dbReference type="AlphaFoldDB" id="A0A4R4YC89"/>
<keyword evidence="2" id="KW-1185">Reference proteome</keyword>
<comment type="caution">
    <text evidence="1">The sequence shown here is derived from an EMBL/GenBank/DDBJ whole genome shotgun (WGS) entry which is preliminary data.</text>
</comment>